<dbReference type="Proteomes" id="UP000092164">
    <property type="component" value="Unassembled WGS sequence"/>
</dbReference>
<dbReference type="STRING" id="1836467.BTR34_12045"/>
<protein>
    <recommendedName>
        <fullName evidence="1">Glycosyl transferase family 1 domain-containing protein</fullName>
    </recommendedName>
</protein>
<dbReference type="PANTHER" id="PTHR45947:SF15">
    <property type="entry name" value="TEICHURONIC ACID BIOSYNTHESIS GLYCOSYLTRANSFERASE TUAC-RELATED"/>
    <property type="match status" value="1"/>
</dbReference>
<dbReference type="GO" id="GO:0016757">
    <property type="term" value="F:glycosyltransferase activity"/>
    <property type="evidence" value="ECO:0007669"/>
    <property type="project" value="InterPro"/>
</dbReference>
<feature type="domain" description="Glycosyl transferase family 1" evidence="1">
    <location>
        <begin position="173"/>
        <end position="328"/>
    </location>
</feature>
<dbReference type="OrthoDB" id="9790710at2"/>
<dbReference type="KEGG" id="mart:BTR34_12045"/>
<sequence>MTKDIIVTVPKLNLPGGVSAFWNALLPEFHKMDEVRFRTLEIGRHGKNVFGPLVDIWNLRKATKTNTDLILLNPSLGSRSFFRDAFFAKYLIRNNIPFVVFFHGWSLEFQERIDKKYISFFQSTLGKAKKIFVLSGDFETKLKAWGYQGEVVVATTTVNSQLFENQVPATDHTPNPEKIKILFLSRLIKAKGIYETIAAFENLRKDYKNIQLIIAGSGEEFTDLQELIKENKDITLTGHVEGQDKINLYKECSLYCLPSYSEGLPTSVLEAMAFGKPVITTPVGGLKSFFQDKTMGFFVETKNSSDLEAKLRTMLQEDGLREKMGSFNYNYAHQHIMSDKVAQKILDEITPFL</sequence>
<evidence type="ECO:0000313" key="3">
    <source>
        <dbReference type="Proteomes" id="UP000092164"/>
    </source>
</evidence>
<accession>A0A1B7ZCB4</accession>
<dbReference type="Gene3D" id="3.40.50.2000">
    <property type="entry name" value="Glycogen Phosphorylase B"/>
    <property type="match status" value="2"/>
</dbReference>
<comment type="caution">
    <text evidence="2">The sequence shown here is derived from an EMBL/GenBank/DDBJ whole genome shotgun (WGS) entry which is preliminary data.</text>
</comment>
<name>A0A1B7ZCB4_9FLAO</name>
<dbReference type="PANTHER" id="PTHR45947">
    <property type="entry name" value="SULFOQUINOVOSYL TRANSFERASE SQD2"/>
    <property type="match status" value="1"/>
</dbReference>
<dbReference type="SUPFAM" id="SSF53756">
    <property type="entry name" value="UDP-Glycosyltransferase/glycogen phosphorylase"/>
    <property type="match status" value="1"/>
</dbReference>
<reference evidence="3" key="1">
    <citation type="submission" date="2016-06" db="EMBL/GenBank/DDBJ databases">
        <authorList>
            <person name="Zhan P."/>
        </authorList>
    </citation>
    <scope>NUCLEOTIDE SEQUENCE [LARGE SCALE GENOMIC DNA]</scope>
    <source>
        <strain evidence="3">T28</strain>
    </source>
</reference>
<proteinExistence type="predicted"/>
<dbReference type="AlphaFoldDB" id="A0A1B7ZCB4"/>
<gene>
    <name evidence="2" type="ORF">A9200_15700</name>
</gene>
<organism evidence="2 3">
    <name type="scientific">Maribacter hydrothermalis</name>
    <dbReference type="NCBI Taxonomy" id="1836467"/>
    <lineage>
        <taxon>Bacteria</taxon>
        <taxon>Pseudomonadati</taxon>
        <taxon>Bacteroidota</taxon>
        <taxon>Flavobacteriia</taxon>
        <taxon>Flavobacteriales</taxon>
        <taxon>Flavobacteriaceae</taxon>
        <taxon>Maribacter</taxon>
    </lineage>
</organism>
<keyword evidence="3" id="KW-1185">Reference proteome</keyword>
<evidence type="ECO:0000259" key="1">
    <source>
        <dbReference type="Pfam" id="PF00534"/>
    </source>
</evidence>
<dbReference type="RefSeq" id="WP_068483780.1">
    <property type="nucleotide sequence ID" value="NZ_CP018760.1"/>
</dbReference>
<evidence type="ECO:0000313" key="2">
    <source>
        <dbReference type="EMBL" id="OBR40556.1"/>
    </source>
</evidence>
<dbReference type="Pfam" id="PF00534">
    <property type="entry name" value="Glycos_transf_1"/>
    <property type="match status" value="1"/>
</dbReference>
<dbReference type="EMBL" id="LZFP01000007">
    <property type="protein sequence ID" value="OBR40556.1"/>
    <property type="molecule type" value="Genomic_DNA"/>
</dbReference>
<dbReference type="InterPro" id="IPR050194">
    <property type="entry name" value="Glycosyltransferase_grp1"/>
</dbReference>
<dbReference type="InterPro" id="IPR001296">
    <property type="entry name" value="Glyco_trans_1"/>
</dbReference>